<keyword evidence="10" id="KW-0804">Transcription</keyword>
<dbReference type="GO" id="GO:0005634">
    <property type="term" value="C:nucleus"/>
    <property type="evidence" value="ECO:0000318"/>
    <property type="project" value="GO_Central"/>
</dbReference>
<reference evidence="15" key="1">
    <citation type="journal article" date="2016" name="Nature">
        <title>The genome of the seagrass Zostera marina reveals angiosperm adaptation to the sea.</title>
        <authorList>
            <person name="Olsen J.L."/>
            <person name="Rouze P."/>
            <person name="Verhelst B."/>
            <person name="Lin Y.-C."/>
            <person name="Bayer T."/>
            <person name="Collen J."/>
            <person name="Dattolo E."/>
            <person name="De Paoli E."/>
            <person name="Dittami S."/>
            <person name="Maumus F."/>
            <person name="Michel G."/>
            <person name="Kersting A."/>
            <person name="Lauritano C."/>
            <person name="Lohaus R."/>
            <person name="Toepel M."/>
            <person name="Tonon T."/>
            <person name="Vanneste K."/>
            <person name="Amirebrahimi M."/>
            <person name="Brakel J."/>
            <person name="Bostroem C."/>
            <person name="Chovatia M."/>
            <person name="Grimwood J."/>
            <person name="Jenkins J.W."/>
            <person name="Jueterbock A."/>
            <person name="Mraz A."/>
            <person name="Stam W.T."/>
            <person name="Tice H."/>
            <person name="Bornberg-Bauer E."/>
            <person name="Green P.J."/>
            <person name="Pearson G.A."/>
            <person name="Procaccini G."/>
            <person name="Duarte C.M."/>
            <person name="Schmutz J."/>
            <person name="Reusch T.B.H."/>
            <person name="Van de Peer Y."/>
        </authorList>
    </citation>
    <scope>NUCLEOTIDE SEQUENCE [LARGE SCALE GENOMIC DNA]</scope>
    <source>
        <strain evidence="15">cv. Finnish</strain>
    </source>
</reference>
<dbReference type="GO" id="GO:0008270">
    <property type="term" value="F:zinc ion binding"/>
    <property type="evidence" value="ECO:0007669"/>
    <property type="project" value="UniProtKB-KW"/>
</dbReference>
<evidence type="ECO:0000256" key="7">
    <source>
        <dbReference type="ARBA" id="ARBA00023015"/>
    </source>
</evidence>
<keyword evidence="4" id="KW-0479">Metal-binding</keyword>
<evidence type="ECO:0000256" key="11">
    <source>
        <dbReference type="ARBA" id="ARBA00023242"/>
    </source>
</evidence>
<name>A0A0K9NM47_ZOSMR</name>
<dbReference type="PROSITE" id="PS51523">
    <property type="entry name" value="ZF_HD_DIMER"/>
    <property type="match status" value="1"/>
</dbReference>
<keyword evidence="6" id="KW-0862">Zinc</keyword>
<evidence type="ECO:0000256" key="9">
    <source>
        <dbReference type="ARBA" id="ARBA00023155"/>
    </source>
</evidence>
<evidence type="ECO:0000256" key="3">
    <source>
        <dbReference type="ARBA" id="ARBA00011416"/>
    </source>
</evidence>
<keyword evidence="11" id="KW-0539">Nucleus</keyword>
<dbReference type="InterPro" id="IPR009057">
    <property type="entry name" value="Homeodomain-like_sf"/>
</dbReference>
<evidence type="ECO:0000256" key="4">
    <source>
        <dbReference type="ARBA" id="ARBA00022723"/>
    </source>
</evidence>
<evidence type="ECO:0000313" key="15">
    <source>
        <dbReference type="Proteomes" id="UP000036987"/>
    </source>
</evidence>
<comment type="function">
    <text evidence="1">Putative transcription factor.</text>
</comment>
<keyword evidence="15" id="KW-1185">Reference proteome</keyword>
<dbReference type="AlphaFoldDB" id="A0A0K9NM47"/>
<accession>A0A0K9NM47</accession>
<dbReference type="InterPro" id="IPR006455">
    <property type="entry name" value="Homeodomain_ZF_HD"/>
</dbReference>
<dbReference type="PANTHER" id="PTHR31948">
    <property type="entry name" value="ZINC-FINGER HOMEODOMAIN PROTEIN 2"/>
    <property type="match status" value="1"/>
</dbReference>
<feature type="region of interest" description="Disordered" evidence="12">
    <location>
        <begin position="246"/>
        <end position="310"/>
    </location>
</feature>
<keyword evidence="5" id="KW-0863">Zinc-finger</keyword>
<evidence type="ECO:0000256" key="5">
    <source>
        <dbReference type="ARBA" id="ARBA00022771"/>
    </source>
</evidence>
<dbReference type="NCBIfam" id="TIGR01566">
    <property type="entry name" value="ZF_HD_prot_N"/>
    <property type="match status" value="1"/>
</dbReference>
<evidence type="ECO:0000256" key="10">
    <source>
        <dbReference type="ARBA" id="ARBA00023163"/>
    </source>
</evidence>
<dbReference type="Gene3D" id="1.10.10.60">
    <property type="entry name" value="Homeodomain-like"/>
    <property type="match status" value="1"/>
</dbReference>
<evidence type="ECO:0000259" key="13">
    <source>
        <dbReference type="PROSITE" id="PS51523"/>
    </source>
</evidence>
<evidence type="ECO:0000256" key="8">
    <source>
        <dbReference type="ARBA" id="ARBA00023125"/>
    </source>
</evidence>
<evidence type="ECO:0000256" key="12">
    <source>
        <dbReference type="SAM" id="MobiDB-lite"/>
    </source>
</evidence>
<dbReference type="Proteomes" id="UP000036987">
    <property type="component" value="Unassembled WGS sequence"/>
</dbReference>
<feature type="compositionally biased region" description="Polar residues" evidence="12">
    <location>
        <begin position="255"/>
        <end position="268"/>
    </location>
</feature>
<dbReference type="GO" id="GO:0000976">
    <property type="term" value="F:transcription cis-regulatory region binding"/>
    <property type="evidence" value="ECO:0000318"/>
    <property type="project" value="GO_Central"/>
</dbReference>
<comment type="caution">
    <text evidence="14">The sequence shown here is derived from an EMBL/GenBank/DDBJ whole genome shotgun (WGS) entry which is preliminary data.</text>
</comment>
<keyword evidence="7" id="KW-0805">Transcription regulation</keyword>
<dbReference type="GO" id="GO:0003700">
    <property type="term" value="F:DNA-binding transcription factor activity"/>
    <property type="evidence" value="ECO:0000318"/>
    <property type="project" value="GO_Central"/>
</dbReference>
<dbReference type="PANTHER" id="PTHR31948:SF72">
    <property type="entry name" value="ZINC-FINGER HOMEODOMAIN PROTEIN 10"/>
    <property type="match status" value="1"/>
</dbReference>
<dbReference type="SUPFAM" id="SSF46689">
    <property type="entry name" value="Homeodomain-like"/>
    <property type="match status" value="1"/>
</dbReference>
<gene>
    <name evidence="14" type="ORF">ZOSMA_89G00900</name>
</gene>
<proteinExistence type="predicted"/>
<evidence type="ECO:0000256" key="6">
    <source>
        <dbReference type="ARBA" id="ARBA00022833"/>
    </source>
</evidence>
<dbReference type="InterPro" id="IPR006456">
    <property type="entry name" value="ZF_HD_homeobox_Cys/His_dimer"/>
</dbReference>
<dbReference type="NCBIfam" id="TIGR01565">
    <property type="entry name" value="homeo_ZF_HD"/>
    <property type="match status" value="1"/>
</dbReference>
<evidence type="ECO:0000256" key="1">
    <source>
        <dbReference type="ARBA" id="ARBA00004049"/>
    </source>
</evidence>
<keyword evidence="8 14" id="KW-0238">DNA-binding</keyword>
<dbReference type="GO" id="GO:0006355">
    <property type="term" value="P:regulation of DNA-templated transcription"/>
    <property type="evidence" value="ECO:0000318"/>
    <property type="project" value="GO_Central"/>
</dbReference>
<comment type="subunit">
    <text evidence="3">Homo- and heterodimer with other ZFHD proteins.</text>
</comment>
<protein>
    <submittedName>
        <fullName evidence="14">Zinc finger homeodomain 1</fullName>
    </submittedName>
</protein>
<comment type="subcellular location">
    <subcellularLocation>
        <location evidence="2">Nucleus</location>
    </subcellularLocation>
</comment>
<evidence type="ECO:0000256" key="2">
    <source>
        <dbReference type="ARBA" id="ARBA00004123"/>
    </source>
</evidence>
<sequence>MEIWRLNQIVQRPIPLAAVLPPEGEHHSIMEENGNDEDSIVVSKSNAHPVPISYAATNGAIVPVDGHCCNDGGKRSTKSRKLEYMECLKNHAAALGGHILDGCGEFMASPDTNPSEPTSLTCAACGCHRNFHRQRYIGEAEVDDSNNGGNDGPCMLMALSRAGCRPLMDSADPQQPRRKKRFRTRFSCEQKEMMRQLAQRLGWRMPKRDDVMLDESCRAIGVSRSVFKVWMHNNKNSSLNTVATGLNGKDDDVLNGNSVDNGNENANGVSSNHDRSRSGSRSGGGGGDVDGVSSSSSPSPSPSCSTSPSR</sequence>
<organism evidence="14 15">
    <name type="scientific">Zostera marina</name>
    <name type="common">Eelgrass</name>
    <dbReference type="NCBI Taxonomy" id="29655"/>
    <lineage>
        <taxon>Eukaryota</taxon>
        <taxon>Viridiplantae</taxon>
        <taxon>Streptophyta</taxon>
        <taxon>Embryophyta</taxon>
        <taxon>Tracheophyta</taxon>
        <taxon>Spermatophyta</taxon>
        <taxon>Magnoliopsida</taxon>
        <taxon>Liliopsida</taxon>
        <taxon>Zosteraceae</taxon>
        <taxon>Zostera</taxon>
    </lineage>
</organism>
<dbReference type="Pfam" id="PF04770">
    <property type="entry name" value="ZF-HD_dimer"/>
    <property type="match status" value="1"/>
</dbReference>
<dbReference type="EMBL" id="LFYR01002109">
    <property type="protein sequence ID" value="KMZ57137.1"/>
    <property type="molecule type" value="Genomic_DNA"/>
</dbReference>
<evidence type="ECO:0000313" key="14">
    <source>
        <dbReference type="EMBL" id="KMZ57137.1"/>
    </source>
</evidence>
<dbReference type="OrthoDB" id="1929626at2759"/>
<feature type="compositionally biased region" description="Low complexity" evidence="12">
    <location>
        <begin position="290"/>
        <end position="310"/>
    </location>
</feature>
<keyword evidence="9 14" id="KW-0371">Homeobox</keyword>
<feature type="domain" description="ZF-HD dimerization-type" evidence="13">
    <location>
        <begin position="84"/>
        <end position="135"/>
    </location>
</feature>